<proteinExistence type="predicted"/>
<dbReference type="HOGENOM" id="CLU_069129_8_2_0"/>
<dbReference type="Pfam" id="PF08241">
    <property type="entry name" value="Methyltransf_11"/>
    <property type="match status" value="1"/>
</dbReference>
<accession>D3PAN3</accession>
<keyword evidence="3" id="KW-1185">Reference proteome</keyword>
<protein>
    <recommendedName>
        <fullName evidence="1">Methyltransferase type 11 domain-containing protein</fullName>
    </recommendedName>
</protein>
<dbReference type="InterPro" id="IPR013216">
    <property type="entry name" value="Methyltransf_11"/>
</dbReference>
<name>D3PAN3_DEFDS</name>
<dbReference type="GO" id="GO:0008757">
    <property type="term" value="F:S-adenosylmethionine-dependent methyltransferase activity"/>
    <property type="evidence" value="ECO:0007669"/>
    <property type="project" value="InterPro"/>
</dbReference>
<dbReference type="KEGG" id="ddf:DEFDS_0144"/>
<dbReference type="Gene3D" id="3.40.50.150">
    <property type="entry name" value="Vaccinia Virus protein VP39"/>
    <property type="match status" value="1"/>
</dbReference>
<dbReference type="RefSeq" id="WP_013006904.1">
    <property type="nucleotide sequence ID" value="NC_013939.1"/>
</dbReference>
<sequence length="229" mass="26884">MFYSNINDIYDFLFPFDETTYNFLKSYAKKDLPILDIGCATGKYVTRFRNDNFKAFGLEFEKGFNLNNHFIYGDMNQLPLKDESKFGLIYSIGNTLVHVNDKLQFFKIIKNSMKLLDHKSYLLIQIINYDRIYGYNIKELPVIDNEYIYAKRLYHYDDESKITFEMVVTDKKNNTTKTIKQTITPIFLEDIKLAATKAGAGFVQFFGSFDEDKFFIKDSLMLIAALYKN</sequence>
<gene>
    <name evidence="2" type="ordered locus">DEFDS_0144</name>
</gene>
<evidence type="ECO:0000313" key="3">
    <source>
        <dbReference type="Proteomes" id="UP000001520"/>
    </source>
</evidence>
<dbReference type="Gene3D" id="2.20.25.110">
    <property type="entry name" value="S-adenosyl-L-methionine-dependent methyltransferases"/>
    <property type="match status" value="1"/>
</dbReference>
<organism evidence="2 3">
    <name type="scientific">Deferribacter desulfuricans (strain DSM 14783 / JCM 11476 / NBRC 101012 / SSM1)</name>
    <dbReference type="NCBI Taxonomy" id="639282"/>
    <lineage>
        <taxon>Bacteria</taxon>
        <taxon>Pseudomonadati</taxon>
        <taxon>Deferribacterota</taxon>
        <taxon>Deferribacteres</taxon>
        <taxon>Deferribacterales</taxon>
        <taxon>Deferribacteraceae</taxon>
        <taxon>Deferribacter</taxon>
    </lineage>
</organism>
<dbReference type="OrthoDB" id="9791837at2"/>
<dbReference type="eggNOG" id="COG2226">
    <property type="taxonomic scope" value="Bacteria"/>
</dbReference>
<feature type="domain" description="Methyltransferase type 11" evidence="1">
    <location>
        <begin position="35"/>
        <end position="112"/>
    </location>
</feature>
<reference evidence="2 3" key="1">
    <citation type="journal article" date="2010" name="DNA Res.">
        <title>Bacterial lifestyle in a deep-sea hydrothermal vent chimney revealed by the genome sequence of the thermophilic bacterium Deferribacter desulfuricans SSM1.</title>
        <authorList>
            <person name="Takaki Y."/>
            <person name="Shimamura S."/>
            <person name="Nakagawa S."/>
            <person name="Fukuhara Y."/>
            <person name="Horikawa H."/>
            <person name="Ankai A."/>
            <person name="Harada T."/>
            <person name="Hosoyama A."/>
            <person name="Oguchi A."/>
            <person name="Fukui S."/>
            <person name="Fujita N."/>
            <person name="Takami H."/>
            <person name="Takai K."/>
        </authorList>
    </citation>
    <scope>NUCLEOTIDE SEQUENCE [LARGE SCALE GENOMIC DNA]</scope>
    <source>
        <strain evidence="3">DSM 14783 / JCM 11476 / NBRC 101012 / SSM1</strain>
    </source>
</reference>
<dbReference type="InterPro" id="IPR029063">
    <property type="entry name" value="SAM-dependent_MTases_sf"/>
</dbReference>
<evidence type="ECO:0000313" key="2">
    <source>
        <dbReference type="EMBL" id="BAI79656.1"/>
    </source>
</evidence>
<dbReference type="CDD" id="cd02440">
    <property type="entry name" value="AdoMet_MTases"/>
    <property type="match status" value="1"/>
</dbReference>
<evidence type="ECO:0000259" key="1">
    <source>
        <dbReference type="Pfam" id="PF08241"/>
    </source>
</evidence>
<dbReference type="EMBL" id="AP011529">
    <property type="protein sequence ID" value="BAI79656.1"/>
    <property type="molecule type" value="Genomic_DNA"/>
</dbReference>
<dbReference type="AlphaFoldDB" id="D3PAN3"/>
<dbReference type="Proteomes" id="UP000001520">
    <property type="component" value="Chromosome"/>
</dbReference>
<dbReference type="STRING" id="639282.DEFDS_0144"/>
<dbReference type="SUPFAM" id="SSF53335">
    <property type="entry name" value="S-adenosyl-L-methionine-dependent methyltransferases"/>
    <property type="match status" value="1"/>
</dbReference>